<evidence type="ECO:0000313" key="4">
    <source>
        <dbReference type="Proteomes" id="UP000275078"/>
    </source>
</evidence>
<evidence type="ECO:0000259" key="2">
    <source>
        <dbReference type="PROSITE" id="PS50097"/>
    </source>
</evidence>
<reference evidence="3 4" key="1">
    <citation type="journal article" date="2018" name="Nat. Ecol. Evol.">
        <title>Pezizomycetes genomes reveal the molecular basis of ectomycorrhizal truffle lifestyle.</title>
        <authorList>
            <person name="Murat C."/>
            <person name="Payen T."/>
            <person name="Noel B."/>
            <person name="Kuo A."/>
            <person name="Morin E."/>
            <person name="Chen J."/>
            <person name="Kohler A."/>
            <person name="Krizsan K."/>
            <person name="Balestrini R."/>
            <person name="Da Silva C."/>
            <person name="Montanini B."/>
            <person name="Hainaut M."/>
            <person name="Levati E."/>
            <person name="Barry K.W."/>
            <person name="Belfiori B."/>
            <person name="Cichocki N."/>
            <person name="Clum A."/>
            <person name="Dockter R.B."/>
            <person name="Fauchery L."/>
            <person name="Guy J."/>
            <person name="Iotti M."/>
            <person name="Le Tacon F."/>
            <person name="Lindquist E.A."/>
            <person name="Lipzen A."/>
            <person name="Malagnac F."/>
            <person name="Mello A."/>
            <person name="Molinier V."/>
            <person name="Miyauchi S."/>
            <person name="Poulain J."/>
            <person name="Riccioni C."/>
            <person name="Rubini A."/>
            <person name="Sitrit Y."/>
            <person name="Splivallo R."/>
            <person name="Traeger S."/>
            <person name="Wang M."/>
            <person name="Zifcakova L."/>
            <person name="Wipf D."/>
            <person name="Zambonelli A."/>
            <person name="Paolocci F."/>
            <person name="Nowrousian M."/>
            <person name="Ottonello S."/>
            <person name="Baldrian P."/>
            <person name="Spatafora J.W."/>
            <person name="Henrissat B."/>
            <person name="Nagy L.G."/>
            <person name="Aury J.M."/>
            <person name="Wincker P."/>
            <person name="Grigoriev I.V."/>
            <person name="Bonfante P."/>
            <person name="Martin F.M."/>
        </authorList>
    </citation>
    <scope>NUCLEOTIDE SEQUENCE [LARGE SCALE GENOMIC DNA]</scope>
    <source>
        <strain evidence="3 4">RN42</strain>
    </source>
</reference>
<dbReference type="AlphaFoldDB" id="A0A3N4I7G9"/>
<feature type="domain" description="BTB" evidence="2">
    <location>
        <begin position="118"/>
        <end position="177"/>
    </location>
</feature>
<evidence type="ECO:0000313" key="3">
    <source>
        <dbReference type="EMBL" id="RPA80050.1"/>
    </source>
</evidence>
<dbReference type="EMBL" id="ML119692">
    <property type="protein sequence ID" value="RPA80050.1"/>
    <property type="molecule type" value="Genomic_DNA"/>
</dbReference>
<dbReference type="PANTHER" id="PTHR47843">
    <property type="entry name" value="BTB DOMAIN-CONTAINING PROTEIN-RELATED"/>
    <property type="match status" value="1"/>
</dbReference>
<keyword evidence="4" id="KW-1185">Reference proteome</keyword>
<gene>
    <name evidence="3" type="ORF">BJ508DRAFT_415562</name>
</gene>
<dbReference type="InterPro" id="IPR011333">
    <property type="entry name" value="SKP1/BTB/POZ_sf"/>
</dbReference>
<dbReference type="Pfam" id="PF00651">
    <property type="entry name" value="BTB"/>
    <property type="match status" value="1"/>
</dbReference>
<protein>
    <recommendedName>
        <fullName evidence="2">BTB domain-containing protein</fullName>
    </recommendedName>
</protein>
<feature type="region of interest" description="Disordered" evidence="1">
    <location>
        <begin position="1"/>
        <end position="104"/>
    </location>
</feature>
<feature type="compositionally biased region" description="Polar residues" evidence="1">
    <location>
        <begin position="16"/>
        <end position="32"/>
    </location>
</feature>
<name>A0A3N4I7G9_ASCIM</name>
<dbReference type="SUPFAM" id="SSF54695">
    <property type="entry name" value="POZ domain"/>
    <property type="match status" value="1"/>
</dbReference>
<organism evidence="3 4">
    <name type="scientific">Ascobolus immersus RN42</name>
    <dbReference type="NCBI Taxonomy" id="1160509"/>
    <lineage>
        <taxon>Eukaryota</taxon>
        <taxon>Fungi</taxon>
        <taxon>Dikarya</taxon>
        <taxon>Ascomycota</taxon>
        <taxon>Pezizomycotina</taxon>
        <taxon>Pezizomycetes</taxon>
        <taxon>Pezizales</taxon>
        <taxon>Ascobolaceae</taxon>
        <taxon>Ascobolus</taxon>
    </lineage>
</organism>
<accession>A0A3N4I7G9</accession>
<dbReference type="STRING" id="1160509.A0A3N4I7G9"/>
<proteinExistence type="predicted"/>
<dbReference type="Gene3D" id="3.30.710.10">
    <property type="entry name" value="Potassium Channel Kv1.1, Chain A"/>
    <property type="match status" value="1"/>
</dbReference>
<dbReference type="Proteomes" id="UP000275078">
    <property type="component" value="Unassembled WGS sequence"/>
</dbReference>
<dbReference type="PROSITE" id="PS50097">
    <property type="entry name" value="BTB"/>
    <property type="match status" value="1"/>
</dbReference>
<dbReference type="PANTHER" id="PTHR47843:SF5">
    <property type="entry name" value="BTB_POZ DOMAIN PROTEIN"/>
    <property type="match status" value="1"/>
</dbReference>
<dbReference type="InterPro" id="IPR000210">
    <property type="entry name" value="BTB/POZ_dom"/>
</dbReference>
<dbReference type="OrthoDB" id="6359816at2759"/>
<evidence type="ECO:0000256" key="1">
    <source>
        <dbReference type="SAM" id="MobiDB-lite"/>
    </source>
</evidence>
<feature type="compositionally biased region" description="Polar residues" evidence="1">
    <location>
        <begin position="43"/>
        <end position="55"/>
    </location>
</feature>
<dbReference type="SMART" id="SM00225">
    <property type="entry name" value="BTB"/>
    <property type="match status" value="1"/>
</dbReference>
<sequence>MSDSNNPLQGLPTPVPTSEASQNITIEGTTQPAKRRRLEDVTAESTMDPENNNNGSISDIDDDDSASICSDITAESDSPPPSRGASPDSSGRPYEVKPSQATDPSTAVQKLFLQEIYSDFKIIVGDKTYPAHKNIVCSQSEYFTCAFRNNFVENQDSIITITDETPKSIYRLLHYLYGKNYDDFPNPEGPFSDGSFEYTTRVNFTMYRLADKYGIPGLAKLAVAKQQEYYLDTDIDVSQIVWAARRAYARFQGRHDAMRMLHVIETGRRLAKCTPKQLFLNDDNEDVYDLDDFRAFCKENGEFGWDVWQHYNWEKAHGEDDRPEFGEGRPKEWKRSARGGWDLVLGWDYAEWIQKSIQQKKERLRLMREKAERDRIRGIERAARRAALLEVEEE</sequence>